<dbReference type="Gene3D" id="1.10.510.10">
    <property type="entry name" value="Transferase(Phosphotransferase) domain 1"/>
    <property type="match status" value="1"/>
</dbReference>
<proteinExistence type="predicted"/>
<dbReference type="PANTHER" id="PTHR45661:SF3">
    <property type="entry name" value="IG-LIKE DOMAIN-CONTAINING PROTEIN"/>
    <property type="match status" value="1"/>
</dbReference>
<dbReference type="InterPro" id="IPR000719">
    <property type="entry name" value="Prot_kinase_dom"/>
</dbReference>
<dbReference type="InterPro" id="IPR032675">
    <property type="entry name" value="LRR_dom_sf"/>
</dbReference>
<organism evidence="3 4">
    <name type="scientific">Tritrichomonas musculus</name>
    <dbReference type="NCBI Taxonomy" id="1915356"/>
    <lineage>
        <taxon>Eukaryota</taxon>
        <taxon>Metamonada</taxon>
        <taxon>Parabasalia</taxon>
        <taxon>Tritrichomonadida</taxon>
        <taxon>Tritrichomonadidae</taxon>
        <taxon>Tritrichomonas</taxon>
    </lineage>
</organism>
<evidence type="ECO:0000259" key="2">
    <source>
        <dbReference type="PROSITE" id="PS50011"/>
    </source>
</evidence>
<keyword evidence="4" id="KW-1185">Reference proteome</keyword>
<dbReference type="SUPFAM" id="SSF81901">
    <property type="entry name" value="HCP-like"/>
    <property type="match status" value="1"/>
</dbReference>
<evidence type="ECO:0000256" key="1">
    <source>
        <dbReference type="PROSITE-ProRule" id="PRU10141"/>
    </source>
</evidence>
<dbReference type="PANTHER" id="PTHR45661">
    <property type="entry name" value="SURFACE ANTIGEN"/>
    <property type="match status" value="1"/>
</dbReference>
<feature type="domain" description="Protein kinase" evidence="2">
    <location>
        <begin position="10"/>
        <end position="283"/>
    </location>
</feature>
<sequence>MNEFLDISKFIKQALIGEGTFSQVYKVIEHDTGNIFAAKISKLSETKKRLITYLKREINIISQLHHPSVLKFIGYSPIDFKHEYYPVIITEYSSNGSLEDVIKSERKYMPPPTWSDTKKLINIYGIASAMSYLHAHNIIHRDLKPANILEDDNFFPKIADFGLSKISHHNIESMTSQSTVGFKGTPIYTAPEIWLYNEFSKSGDVYSFSIILYELFVYEEPFKDFGLKTFYSKVIEKGERPEFKYPIPPCYKNLITRCWSADPNDRPTFQEIVKELRTNKEFIISSIDEEEFYDYVDMIDSLGSSFDPNKKLGTIISTSISQDEMEDKAERETNLNLKGESEKETKVKIKEESEDKEKHQVKKESEFRDLKNISVGRFNSLPLDQQEFAISSIVQRMTRISSVNAAMSIKNLLSYMKEFEWNNNIQYLSIKSEDDNNLIEEVLQERFKICLSHSTIEMMDEEPDFEVKELIEYLTNFENISIELKYPSVSFDKNYESVLKLKYKTGERIKISIFISGVTKTDMKFRNDENIDSVVFDTDVKVISGEQLGFRYTGGGSFCECSSLTRITIPSSVTSIGDYAFTRCLLLTQINIPTSVTSIGEGSFSGCSALAEISIPPSVTIIKRASFFGCSLLKLVSFTVPSSVAKIEEYAFYGCSSLTEISIPSSVSEMGDCAFSECQSLTKIYIPSSITTMGKGVFNKCKIIILSDNMTSIPSNSFYECSSLEQITIPSSVTKIGYAAFYQCSSMTQILILSSINYIGKYAFCQCSSLKQITIPPSVTIIGKSAFYQCSSLEQITISLSLAKIDERVFEGCSSLKKIIFPSSATEEEKDNFNKAINLSNNLTYIPLRSFYGCSSLEQITIPSPVTKIGYAAFYQCSSLTQILIPSSVKDIGDHAFGQCSSLKQITIPPSVAIIGKSAFNQCQSLEQITILSSLTEIDERVYERCSSLKQITIPSSVIKIGYSAFSECSSLSEITIPPSVTAIGNFAFSECSLLKQISIPSFTTQIGFFAFSKCSSLTEITIPSSVTEIGNSAFSRCTSLAQVTILSPIIRIGDYAFEGCSLLKQVTIPYSVTEIGDYAFEGCSLLKQITITSSTTGIGDYAFKECSFQIPIDIFKNKKKSKPVFASEKEFLAVKYSKENDTENTYNYMCMLIKEGKFAIPINYAVDLYKSQQYKQSFFYFSLISRSKHPVAEYFIGIMKYYGKGCQRNQEESYRILKHLSDHGIDSAIEFIDTHFKKH</sequence>
<accession>A0ABR2JXP2</accession>
<dbReference type="Pfam" id="PF00069">
    <property type="entry name" value="Pkinase"/>
    <property type="match status" value="1"/>
</dbReference>
<dbReference type="SUPFAM" id="SSF52058">
    <property type="entry name" value="L domain-like"/>
    <property type="match status" value="3"/>
</dbReference>
<evidence type="ECO:0000313" key="3">
    <source>
        <dbReference type="EMBL" id="KAK8883615.1"/>
    </source>
</evidence>
<feature type="binding site" evidence="1">
    <location>
        <position position="39"/>
    </location>
    <ligand>
        <name>ATP</name>
        <dbReference type="ChEBI" id="CHEBI:30616"/>
    </ligand>
</feature>
<dbReference type="InterPro" id="IPR011990">
    <property type="entry name" value="TPR-like_helical_dom_sf"/>
</dbReference>
<protein>
    <recommendedName>
        <fullName evidence="2">Protein kinase domain-containing protein</fullName>
    </recommendedName>
</protein>
<dbReference type="PROSITE" id="PS50011">
    <property type="entry name" value="PROTEIN_KINASE_DOM"/>
    <property type="match status" value="1"/>
</dbReference>
<dbReference type="EMBL" id="JAPFFF010000008">
    <property type="protein sequence ID" value="KAK8883615.1"/>
    <property type="molecule type" value="Genomic_DNA"/>
</dbReference>
<dbReference type="InterPro" id="IPR011009">
    <property type="entry name" value="Kinase-like_dom_sf"/>
</dbReference>
<dbReference type="SUPFAM" id="SSF56112">
    <property type="entry name" value="Protein kinase-like (PK-like)"/>
    <property type="match status" value="1"/>
</dbReference>
<gene>
    <name evidence="3" type="ORF">M9Y10_042709</name>
</gene>
<dbReference type="Pfam" id="PF13306">
    <property type="entry name" value="LRR_5"/>
    <property type="match status" value="2"/>
</dbReference>
<name>A0ABR2JXP2_9EUKA</name>
<dbReference type="PROSITE" id="PS00107">
    <property type="entry name" value="PROTEIN_KINASE_ATP"/>
    <property type="match status" value="1"/>
</dbReference>
<dbReference type="PRINTS" id="PR00109">
    <property type="entry name" value="TYRKINASE"/>
</dbReference>
<dbReference type="Gene3D" id="3.80.10.10">
    <property type="entry name" value="Ribonuclease Inhibitor"/>
    <property type="match status" value="5"/>
</dbReference>
<dbReference type="CDD" id="cd13999">
    <property type="entry name" value="STKc_MAP3K-like"/>
    <property type="match status" value="1"/>
</dbReference>
<dbReference type="InterPro" id="IPR026906">
    <property type="entry name" value="LRR_5"/>
</dbReference>
<comment type="caution">
    <text evidence="3">The sequence shown here is derived from an EMBL/GenBank/DDBJ whole genome shotgun (WGS) entry which is preliminary data.</text>
</comment>
<dbReference type="InterPro" id="IPR053139">
    <property type="entry name" value="Surface_bspA-like"/>
</dbReference>
<evidence type="ECO:0000313" key="4">
    <source>
        <dbReference type="Proteomes" id="UP001470230"/>
    </source>
</evidence>
<dbReference type="Gene3D" id="1.25.40.10">
    <property type="entry name" value="Tetratricopeptide repeat domain"/>
    <property type="match status" value="1"/>
</dbReference>
<dbReference type="InterPro" id="IPR001245">
    <property type="entry name" value="Ser-Thr/Tyr_kinase_cat_dom"/>
</dbReference>
<keyword evidence="1" id="KW-0067">ATP-binding</keyword>
<dbReference type="SMART" id="SM00220">
    <property type="entry name" value="S_TKc"/>
    <property type="match status" value="1"/>
</dbReference>
<keyword evidence="1" id="KW-0547">Nucleotide-binding</keyword>
<dbReference type="Proteomes" id="UP001470230">
    <property type="component" value="Unassembled WGS sequence"/>
</dbReference>
<reference evidence="3 4" key="1">
    <citation type="submission" date="2024-04" db="EMBL/GenBank/DDBJ databases">
        <title>Tritrichomonas musculus Genome.</title>
        <authorList>
            <person name="Alves-Ferreira E."/>
            <person name="Grigg M."/>
            <person name="Lorenzi H."/>
            <person name="Galac M."/>
        </authorList>
    </citation>
    <scope>NUCLEOTIDE SEQUENCE [LARGE SCALE GENOMIC DNA]</scope>
    <source>
        <strain evidence="3 4">EAF2021</strain>
    </source>
</reference>
<dbReference type="InterPro" id="IPR017441">
    <property type="entry name" value="Protein_kinase_ATP_BS"/>
</dbReference>